<evidence type="ECO:0000313" key="3">
    <source>
        <dbReference type="EMBL" id="CAG8971354.1"/>
    </source>
</evidence>
<feature type="chain" id="PRO_5040264160" evidence="2">
    <location>
        <begin position="18"/>
        <end position="262"/>
    </location>
</feature>
<feature type="signal peptide" evidence="2">
    <location>
        <begin position="1"/>
        <end position="17"/>
    </location>
</feature>
<feature type="compositionally biased region" description="Polar residues" evidence="1">
    <location>
        <begin position="49"/>
        <end position="59"/>
    </location>
</feature>
<reference evidence="3" key="1">
    <citation type="submission" date="2021-07" db="EMBL/GenBank/DDBJ databases">
        <authorList>
            <person name="Durling M."/>
        </authorList>
    </citation>
    <scope>NUCLEOTIDE SEQUENCE</scope>
</reference>
<evidence type="ECO:0000313" key="4">
    <source>
        <dbReference type="Proteomes" id="UP000701801"/>
    </source>
</evidence>
<keyword evidence="4" id="KW-1185">Reference proteome</keyword>
<dbReference type="EMBL" id="CAJVRM010000016">
    <property type="protein sequence ID" value="CAG8971354.1"/>
    <property type="molecule type" value="Genomic_DNA"/>
</dbReference>
<sequence length="262" mass="27122">MRYSTAVVLAILPFLTASPISQDATTPTPIFKARASDPSSIVEGREPQTAENGAFSQGSGPDPNAVAFAVPRSPVMEGNGRGGFAKGVEAREPQEGSREPASRPGPPINWDGHPQPEIRPGNARGANSRVKAREPQQAGSGFSSGGGNRPGPPVSLGAPRPPPGFGRRDPQGTFARPVDPNPISFDLPEAPTKEGSGWGATVIEERDPQWVTTGPAEDSLPAIELPEPPRDQGSGPGVTVIEGRDPQANDGNGADTSPRAQA</sequence>
<name>A0A9N9Q165_9HELO</name>
<keyword evidence="2" id="KW-0732">Signal</keyword>
<evidence type="ECO:0000256" key="2">
    <source>
        <dbReference type="SAM" id="SignalP"/>
    </source>
</evidence>
<dbReference type="OrthoDB" id="10660158at2759"/>
<organism evidence="3 4">
    <name type="scientific">Hymenoscyphus albidus</name>
    <dbReference type="NCBI Taxonomy" id="595503"/>
    <lineage>
        <taxon>Eukaryota</taxon>
        <taxon>Fungi</taxon>
        <taxon>Dikarya</taxon>
        <taxon>Ascomycota</taxon>
        <taxon>Pezizomycotina</taxon>
        <taxon>Leotiomycetes</taxon>
        <taxon>Helotiales</taxon>
        <taxon>Helotiaceae</taxon>
        <taxon>Hymenoscyphus</taxon>
    </lineage>
</organism>
<feature type="region of interest" description="Disordered" evidence="1">
    <location>
        <begin position="31"/>
        <end position="262"/>
    </location>
</feature>
<proteinExistence type="predicted"/>
<evidence type="ECO:0000256" key="1">
    <source>
        <dbReference type="SAM" id="MobiDB-lite"/>
    </source>
</evidence>
<dbReference type="Proteomes" id="UP000701801">
    <property type="component" value="Unassembled WGS sequence"/>
</dbReference>
<accession>A0A9N9Q165</accession>
<comment type="caution">
    <text evidence="3">The sequence shown here is derived from an EMBL/GenBank/DDBJ whole genome shotgun (WGS) entry which is preliminary data.</text>
</comment>
<gene>
    <name evidence="3" type="ORF">HYALB_00005973</name>
</gene>
<feature type="compositionally biased region" description="Basic and acidic residues" evidence="1">
    <location>
        <begin position="88"/>
        <end position="101"/>
    </location>
</feature>
<dbReference type="AlphaFoldDB" id="A0A9N9Q165"/>
<protein>
    <submittedName>
        <fullName evidence="3">Uncharacterized protein</fullName>
    </submittedName>
</protein>